<comment type="caution">
    <text evidence="1">The sequence shown here is derived from an EMBL/GenBank/DDBJ whole genome shotgun (WGS) entry which is preliminary data.</text>
</comment>
<dbReference type="Proteomes" id="UP001596405">
    <property type="component" value="Unassembled WGS sequence"/>
</dbReference>
<keyword evidence="2" id="KW-1185">Reference proteome</keyword>
<reference evidence="2" key="1">
    <citation type="journal article" date="2019" name="Int. J. Syst. Evol. Microbiol.">
        <title>The Global Catalogue of Microorganisms (GCM) 10K type strain sequencing project: providing services to taxonomists for standard genome sequencing and annotation.</title>
        <authorList>
            <consortium name="The Broad Institute Genomics Platform"/>
            <consortium name="The Broad Institute Genome Sequencing Center for Infectious Disease"/>
            <person name="Wu L."/>
            <person name="Ma J."/>
        </authorList>
    </citation>
    <scope>NUCLEOTIDE SEQUENCE [LARGE SCALE GENOMIC DNA]</scope>
    <source>
        <strain evidence="2">CGMCC 4.7393</strain>
    </source>
</reference>
<dbReference type="PROSITE" id="PS51257">
    <property type="entry name" value="PROKAR_LIPOPROTEIN"/>
    <property type="match status" value="1"/>
</dbReference>
<gene>
    <name evidence="1" type="ORF">ACFQHR_09590</name>
</gene>
<proteinExistence type="predicted"/>
<organism evidence="1 2">
    <name type="scientific">Rufibacter roseus</name>
    <dbReference type="NCBI Taxonomy" id="1567108"/>
    <lineage>
        <taxon>Bacteria</taxon>
        <taxon>Pseudomonadati</taxon>
        <taxon>Bacteroidota</taxon>
        <taxon>Cytophagia</taxon>
        <taxon>Cytophagales</taxon>
        <taxon>Hymenobacteraceae</taxon>
        <taxon>Rufibacter</taxon>
    </lineage>
</organism>
<dbReference type="Gene3D" id="2.180.10.10">
    <property type="entry name" value="RHS repeat-associated core"/>
    <property type="match status" value="1"/>
</dbReference>
<evidence type="ECO:0008006" key="3">
    <source>
        <dbReference type="Google" id="ProtNLM"/>
    </source>
</evidence>
<protein>
    <recommendedName>
        <fullName evidence="3">DUF4595 domain-containing protein</fullName>
    </recommendedName>
</protein>
<name>A0ABW2DJS0_9BACT</name>
<accession>A0ABW2DJS0</accession>
<dbReference type="RefSeq" id="WP_066624964.1">
    <property type="nucleotide sequence ID" value="NZ_JBHSYQ010000003.1"/>
</dbReference>
<sequence length="267" mass="29314">MKSYKLLPYLMGLLLLASCSDDDQDPTPDAANCLPTKIVNTTDGETEESTLTYDAQGRITKASLSGGEMEGDVFVQYTNNLPTSADLKSGSFTFGSFTYDYDTQNRLTKLTTEIAVMSLKLETTFEYNAQNKIGKAVEYSYFNLDGEEEPMEIFSQYTTFTYDAKGNITKKSVYEGETEEEATLSYTVDYTYDNAPNPGAKAEILLTGYSTPNNVKTASHKYADGEEDETLSYSVAYVYNASGLPTKATETTKSGSASVSNITYSCK</sequence>
<evidence type="ECO:0000313" key="1">
    <source>
        <dbReference type="EMBL" id="MFC6997880.1"/>
    </source>
</evidence>
<dbReference type="EMBL" id="JBHSYQ010000003">
    <property type="protein sequence ID" value="MFC6997880.1"/>
    <property type="molecule type" value="Genomic_DNA"/>
</dbReference>
<evidence type="ECO:0000313" key="2">
    <source>
        <dbReference type="Proteomes" id="UP001596405"/>
    </source>
</evidence>